<dbReference type="PROSITE" id="PS50405">
    <property type="entry name" value="GST_CTER"/>
    <property type="match status" value="1"/>
</dbReference>
<dbReference type="InterPro" id="IPR036282">
    <property type="entry name" value="Glutathione-S-Trfase_C_sf"/>
</dbReference>
<dbReference type="InterPro" id="IPR047047">
    <property type="entry name" value="GST_Omega-like_C"/>
</dbReference>
<feature type="binding site" evidence="2">
    <location>
        <begin position="134"/>
        <end position="135"/>
    </location>
    <ligand>
        <name>glutathione</name>
        <dbReference type="ChEBI" id="CHEBI:57925"/>
    </ligand>
</feature>
<feature type="active site" description="Proton donor/acceptor" evidence="1">
    <location>
        <position position="189"/>
    </location>
</feature>
<dbReference type="AlphaFoldDB" id="A0A6A6YST3"/>
<evidence type="ECO:0000256" key="2">
    <source>
        <dbReference type="PIRSR" id="PIRSR015753-2"/>
    </source>
</evidence>
<accession>A0A6A6YST3</accession>
<dbReference type="InterPro" id="IPR040079">
    <property type="entry name" value="Glutathione_S-Trfase"/>
</dbReference>
<evidence type="ECO:0000313" key="6">
    <source>
        <dbReference type="EMBL" id="KAF2810977.1"/>
    </source>
</evidence>
<dbReference type="CDD" id="cd03190">
    <property type="entry name" value="GST_C_Omega_like"/>
    <property type="match status" value="1"/>
</dbReference>
<feature type="binding site" evidence="2">
    <location>
        <begin position="116"/>
        <end position="119"/>
    </location>
    <ligand>
        <name>glutathione</name>
        <dbReference type="ChEBI" id="CHEBI:57925"/>
    </ligand>
</feature>
<dbReference type="GeneID" id="54458671"/>
<dbReference type="SUPFAM" id="SSF52833">
    <property type="entry name" value="Thioredoxin-like"/>
    <property type="match status" value="1"/>
</dbReference>
<feature type="compositionally biased region" description="Polar residues" evidence="4">
    <location>
        <begin position="1"/>
        <end position="15"/>
    </location>
</feature>
<feature type="site" description="Lowers pKa of active site Cys" evidence="3">
    <location>
        <position position="301"/>
    </location>
</feature>
<name>A0A6A6YST3_9PEZI</name>
<feature type="region of interest" description="Disordered" evidence="4">
    <location>
        <begin position="1"/>
        <end position="23"/>
    </location>
</feature>
<evidence type="ECO:0000256" key="3">
    <source>
        <dbReference type="PIRSR" id="PIRSR015753-3"/>
    </source>
</evidence>
<evidence type="ECO:0000313" key="7">
    <source>
        <dbReference type="Proteomes" id="UP000504636"/>
    </source>
</evidence>
<dbReference type="SFLD" id="SFLDS00019">
    <property type="entry name" value="Glutathione_Transferase_(cytos"/>
    <property type="match status" value="1"/>
</dbReference>
<dbReference type="Pfam" id="PF13410">
    <property type="entry name" value="GST_C_2"/>
    <property type="match status" value="1"/>
</dbReference>
<protein>
    <submittedName>
        <fullName evidence="6 8">Transferase</fullName>
    </submittedName>
</protein>
<sequence length="323" mass="37437">MTVHSTSSPRRSANGDTAHHRPAITFRHTIPSEQFPAERDRYVLYFHYGCPWAQRALIVRALKGLDNIIGLVELDGKDPVRGWEFTGVRGPDRDPYYGVKYLRDLYLRAEPHYNGRITVPVLWDLKNETIVNNESSDIISFLYYAFDEFLPLQDRESNKQDGGFRPPHLIKEIDAFNNWVFDTVNNGVYRIGFATSQQVYDENVWKLFNALDRLEVYLGEPGHSPYLFGEHITEPDIRLFTSIVRFDCAYYTIFKCNVKMIRQDYPNLHAWLRRLYWDESDRTKGGAFKNTTKFDIIKGGYTRAFGGPHAIVPAGPLPYIMPL</sequence>
<feature type="active site" description="Nucleophile" evidence="1">
    <location>
        <position position="50"/>
    </location>
</feature>
<dbReference type="Gene3D" id="3.40.30.10">
    <property type="entry name" value="Glutaredoxin"/>
    <property type="match status" value="1"/>
</dbReference>
<dbReference type="SUPFAM" id="SSF47616">
    <property type="entry name" value="GST C-terminal domain-like"/>
    <property type="match status" value="1"/>
</dbReference>
<dbReference type="EMBL" id="MU003699">
    <property type="protein sequence ID" value="KAF2810977.1"/>
    <property type="molecule type" value="Genomic_DNA"/>
</dbReference>
<dbReference type="InterPro" id="IPR016639">
    <property type="entry name" value="GST_Omega/GSH"/>
</dbReference>
<dbReference type="SFLD" id="SFLDG01206">
    <property type="entry name" value="Xi.1"/>
    <property type="match status" value="1"/>
</dbReference>
<reference evidence="8" key="3">
    <citation type="submission" date="2025-04" db="UniProtKB">
        <authorList>
            <consortium name="RefSeq"/>
        </authorList>
    </citation>
    <scope>IDENTIFICATION</scope>
    <source>
        <strain evidence="8">CBS 304.34</strain>
    </source>
</reference>
<keyword evidence="6 8" id="KW-0808">Transferase</keyword>
<evidence type="ECO:0000256" key="4">
    <source>
        <dbReference type="SAM" id="MobiDB-lite"/>
    </source>
</evidence>
<dbReference type="PANTHER" id="PTHR32419:SF25">
    <property type="entry name" value="GLUTATHIONE S-TRANSFERASE (EUROFUNG)"/>
    <property type="match status" value="1"/>
</dbReference>
<dbReference type="GO" id="GO:0004364">
    <property type="term" value="F:glutathione transferase activity"/>
    <property type="evidence" value="ECO:0007669"/>
    <property type="project" value="InterPro"/>
</dbReference>
<dbReference type="PIRSF" id="PIRSF015753">
    <property type="entry name" value="GST"/>
    <property type="match status" value="1"/>
</dbReference>
<feature type="binding site" evidence="2">
    <location>
        <position position="83"/>
    </location>
    <ligand>
        <name>glutathione</name>
        <dbReference type="ChEBI" id="CHEBI:57925"/>
    </ligand>
</feature>
<proteinExistence type="predicted"/>
<organism evidence="6">
    <name type="scientific">Mytilinidion resinicola</name>
    <dbReference type="NCBI Taxonomy" id="574789"/>
    <lineage>
        <taxon>Eukaryota</taxon>
        <taxon>Fungi</taxon>
        <taxon>Dikarya</taxon>
        <taxon>Ascomycota</taxon>
        <taxon>Pezizomycotina</taxon>
        <taxon>Dothideomycetes</taxon>
        <taxon>Pleosporomycetidae</taxon>
        <taxon>Mytilinidiales</taxon>
        <taxon>Mytilinidiaceae</taxon>
        <taxon>Mytilinidion</taxon>
    </lineage>
</organism>
<feature type="site" description="Lowers pKa of active site Cys" evidence="3">
    <location>
        <position position="250"/>
    </location>
</feature>
<dbReference type="Gene3D" id="1.20.1050.10">
    <property type="match status" value="1"/>
</dbReference>
<dbReference type="Pfam" id="PF13409">
    <property type="entry name" value="GST_N_2"/>
    <property type="match status" value="1"/>
</dbReference>
<evidence type="ECO:0000256" key="1">
    <source>
        <dbReference type="PIRSR" id="PIRSR015753-1"/>
    </source>
</evidence>
<reference evidence="6 8" key="1">
    <citation type="journal article" date="2020" name="Stud. Mycol.">
        <title>101 Dothideomycetes genomes: a test case for predicting lifestyles and emergence of pathogens.</title>
        <authorList>
            <person name="Haridas S."/>
            <person name="Albert R."/>
            <person name="Binder M."/>
            <person name="Bloem J."/>
            <person name="Labutti K."/>
            <person name="Salamov A."/>
            <person name="Andreopoulos B."/>
            <person name="Baker S."/>
            <person name="Barry K."/>
            <person name="Bills G."/>
            <person name="Bluhm B."/>
            <person name="Cannon C."/>
            <person name="Castanera R."/>
            <person name="Culley D."/>
            <person name="Daum C."/>
            <person name="Ezra D."/>
            <person name="Gonzalez J."/>
            <person name="Henrissat B."/>
            <person name="Kuo A."/>
            <person name="Liang C."/>
            <person name="Lipzen A."/>
            <person name="Lutzoni F."/>
            <person name="Magnuson J."/>
            <person name="Mondo S."/>
            <person name="Nolan M."/>
            <person name="Ohm R."/>
            <person name="Pangilinan J."/>
            <person name="Park H.-J."/>
            <person name="Ramirez L."/>
            <person name="Alfaro M."/>
            <person name="Sun H."/>
            <person name="Tritt A."/>
            <person name="Yoshinaga Y."/>
            <person name="Zwiers L.-H."/>
            <person name="Turgeon B."/>
            <person name="Goodwin S."/>
            <person name="Spatafora J."/>
            <person name="Crous P."/>
            <person name="Grigoriev I."/>
        </authorList>
    </citation>
    <scope>NUCLEOTIDE SEQUENCE</scope>
    <source>
        <strain evidence="6 8">CBS 304.34</strain>
    </source>
</reference>
<dbReference type="PANTHER" id="PTHR32419">
    <property type="entry name" value="GLUTATHIONYL-HYDROQUINONE REDUCTASE"/>
    <property type="match status" value="1"/>
</dbReference>
<gene>
    <name evidence="6 8" type="ORF">BDZ99DRAFT_441652</name>
</gene>
<dbReference type="OrthoDB" id="2309723at2759"/>
<evidence type="ECO:0000259" key="5">
    <source>
        <dbReference type="PROSITE" id="PS50405"/>
    </source>
</evidence>
<dbReference type="GO" id="GO:0005737">
    <property type="term" value="C:cytoplasm"/>
    <property type="evidence" value="ECO:0007669"/>
    <property type="project" value="TreeGrafter"/>
</dbReference>
<dbReference type="RefSeq" id="XP_033577941.1">
    <property type="nucleotide sequence ID" value="XM_033717778.1"/>
</dbReference>
<dbReference type="SFLD" id="SFLDG01148">
    <property type="entry name" value="Xi_(cytGST)"/>
    <property type="match status" value="1"/>
</dbReference>
<feature type="domain" description="GST C-terminal" evidence="5">
    <location>
        <begin position="166"/>
        <end position="294"/>
    </location>
</feature>
<dbReference type="Proteomes" id="UP000504636">
    <property type="component" value="Unplaced"/>
</dbReference>
<dbReference type="InterPro" id="IPR036249">
    <property type="entry name" value="Thioredoxin-like_sf"/>
</dbReference>
<keyword evidence="7" id="KW-1185">Reference proteome</keyword>
<dbReference type="InterPro" id="IPR004045">
    <property type="entry name" value="Glutathione_S-Trfase_N"/>
</dbReference>
<reference evidence="8" key="2">
    <citation type="submission" date="2020-04" db="EMBL/GenBank/DDBJ databases">
        <authorList>
            <consortium name="NCBI Genome Project"/>
        </authorList>
    </citation>
    <scope>NUCLEOTIDE SEQUENCE</scope>
    <source>
        <strain evidence="8">CBS 304.34</strain>
    </source>
</reference>
<dbReference type="InterPro" id="IPR010987">
    <property type="entry name" value="Glutathione-S-Trfase_C-like"/>
</dbReference>
<evidence type="ECO:0000313" key="8">
    <source>
        <dbReference type="RefSeq" id="XP_033577941.1"/>
    </source>
</evidence>